<dbReference type="PANTHER" id="PTHR10322">
    <property type="entry name" value="DNA POLYMERASE CATALYTIC SUBUNIT"/>
    <property type="match status" value="1"/>
</dbReference>
<feature type="non-terminal residue" evidence="3">
    <location>
        <position position="1"/>
    </location>
</feature>
<protein>
    <recommendedName>
        <fullName evidence="1">DNA polymerase delta catalytic subunit</fullName>
    </recommendedName>
</protein>
<dbReference type="InterPro" id="IPR006133">
    <property type="entry name" value="DNA-dir_DNA_pol_B_exonuc"/>
</dbReference>
<comment type="caution">
    <text evidence="3">The sequence shown here is derived from an EMBL/GenBank/DDBJ whole genome shotgun (WGS) entry which is preliminary data.</text>
</comment>
<dbReference type="InterPro" id="IPR036397">
    <property type="entry name" value="RNaseH_sf"/>
</dbReference>
<dbReference type="Pfam" id="PF03104">
    <property type="entry name" value="DNA_pol_B_exo1"/>
    <property type="match status" value="1"/>
</dbReference>
<sequence length="199" mass="23205">GGEVPKPEYESDEVFMICMTVHWYDENEPLQKICLCTQDLNTNEDWMFKKSNSQEELILDFAYCVKAVNPDIMIGFNDGGYDWPFILKKAEQFDILREFVNVMEEKKFSGSSLEDAKFNIHEKCIKITPQDSVKVMYFRKPGVLMMDVMVSCRKRYSNSEKNSLSYFLEIANLEGKMNLSHLTLRKYYHDAKEGITGPK</sequence>
<evidence type="ECO:0000256" key="1">
    <source>
        <dbReference type="ARBA" id="ARBA00024411"/>
    </source>
</evidence>
<name>A0A9N9IU62_9GLOM</name>
<proteinExistence type="predicted"/>
<dbReference type="InterPro" id="IPR012337">
    <property type="entry name" value="RNaseH-like_sf"/>
</dbReference>
<dbReference type="InterPro" id="IPR050240">
    <property type="entry name" value="DNA_pol_type-B"/>
</dbReference>
<dbReference type="Gene3D" id="3.30.420.10">
    <property type="entry name" value="Ribonuclease H-like superfamily/Ribonuclease H"/>
    <property type="match status" value="1"/>
</dbReference>
<feature type="domain" description="DNA-directed DNA polymerase family B exonuclease" evidence="2">
    <location>
        <begin position="2"/>
        <end position="161"/>
    </location>
</feature>
<dbReference type="OrthoDB" id="2423885at2759"/>
<evidence type="ECO:0000313" key="3">
    <source>
        <dbReference type="EMBL" id="CAG8751558.1"/>
    </source>
</evidence>
<accession>A0A9N9IU62</accession>
<dbReference type="EMBL" id="CAJVPV010035771">
    <property type="protein sequence ID" value="CAG8751558.1"/>
    <property type="molecule type" value="Genomic_DNA"/>
</dbReference>
<evidence type="ECO:0000259" key="2">
    <source>
        <dbReference type="Pfam" id="PF03104"/>
    </source>
</evidence>
<dbReference type="AlphaFoldDB" id="A0A9N9IU62"/>
<organism evidence="3 4">
    <name type="scientific">Acaulospora morrowiae</name>
    <dbReference type="NCBI Taxonomy" id="94023"/>
    <lineage>
        <taxon>Eukaryota</taxon>
        <taxon>Fungi</taxon>
        <taxon>Fungi incertae sedis</taxon>
        <taxon>Mucoromycota</taxon>
        <taxon>Glomeromycotina</taxon>
        <taxon>Glomeromycetes</taxon>
        <taxon>Diversisporales</taxon>
        <taxon>Acaulosporaceae</taxon>
        <taxon>Acaulospora</taxon>
    </lineage>
</organism>
<dbReference type="Proteomes" id="UP000789342">
    <property type="component" value="Unassembled WGS sequence"/>
</dbReference>
<keyword evidence="4" id="KW-1185">Reference proteome</keyword>
<evidence type="ECO:0000313" key="4">
    <source>
        <dbReference type="Proteomes" id="UP000789342"/>
    </source>
</evidence>
<dbReference type="GO" id="GO:0006261">
    <property type="term" value="P:DNA-templated DNA replication"/>
    <property type="evidence" value="ECO:0007669"/>
    <property type="project" value="TreeGrafter"/>
</dbReference>
<feature type="non-terminal residue" evidence="3">
    <location>
        <position position="199"/>
    </location>
</feature>
<dbReference type="GO" id="GO:0003887">
    <property type="term" value="F:DNA-directed DNA polymerase activity"/>
    <property type="evidence" value="ECO:0007669"/>
    <property type="project" value="TreeGrafter"/>
</dbReference>
<dbReference type="GO" id="GO:0003676">
    <property type="term" value="F:nucleic acid binding"/>
    <property type="evidence" value="ECO:0007669"/>
    <property type="project" value="InterPro"/>
</dbReference>
<gene>
    <name evidence="3" type="ORF">AMORRO_LOCUS15377</name>
</gene>
<dbReference type="PANTHER" id="PTHR10322:SF23">
    <property type="entry name" value="DNA POLYMERASE DELTA CATALYTIC SUBUNIT"/>
    <property type="match status" value="1"/>
</dbReference>
<dbReference type="SUPFAM" id="SSF53098">
    <property type="entry name" value="Ribonuclease H-like"/>
    <property type="match status" value="1"/>
</dbReference>
<reference evidence="3" key="1">
    <citation type="submission" date="2021-06" db="EMBL/GenBank/DDBJ databases">
        <authorList>
            <person name="Kallberg Y."/>
            <person name="Tangrot J."/>
            <person name="Rosling A."/>
        </authorList>
    </citation>
    <scope>NUCLEOTIDE SEQUENCE</scope>
    <source>
        <strain evidence="3">CL551</strain>
    </source>
</reference>